<evidence type="ECO:0000256" key="1">
    <source>
        <dbReference type="SAM" id="MobiDB-lite"/>
    </source>
</evidence>
<dbReference type="AlphaFoldDB" id="A0A835ZLT6"/>
<dbReference type="Proteomes" id="UP000664991">
    <property type="component" value="Unassembled WGS sequence"/>
</dbReference>
<organism evidence="2 3">
    <name type="scientific">Ovis aries</name>
    <name type="common">Sheep</name>
    <dbReference type="NCBI Taxonomy" id="9940"/>
    <lineage>
        <taxon>Eukaryota</taxon>
        <taxon>Metazoa</taxon>
        <taxon>Chordata</taxon>
        <taxon>Craniata</taxon>
        <taxon>Vertebrata</taxon>
        <taxon>Euteleostomi</taxon>
        <taxon>Mammalia</taxon>
        <taxon>Eutheria</taxon>
        <taxon>Laurasiatheria</taxon>
        <taxon>Artiodactyla</taxon>
        <taxon>Ruminantia</taxon>
        <taxon>Pecora</taxon>
        <taxon>Bovidae</taxon>
        <taxon>Caprinae</taxon>
        <taxon>Ovis</taxon>
    </lineage>
</organism>
<evidence type="ECO:0000313" key="3">
    <source>
        <dbReference type="Proteomes" id="UP000664991"/>
    </source>
</evidence>
<evidence type="ECO:0000313" key="2">
    <source>
        <dbReference type="EMBL" id="KAG5194866.1"/>
    </source>
</evidence>
<proteinExistence type="predicted"/>
<protein>
    <submittedName>
        <fullName evidence="2">Uncharacterized protein</fullName>
    </submittedName>
</protein>
<sequence length="66" mass="7429">MAAAGGRGRSRGRAGRDSEAQDSVEGTLRRRAPRTRKKRMTPRRRLRLPSARRQCTARPPKRCGSL</sequence>
<comment type="caution">
    <text evidence="2">The sequence shown here is derived from an EMBL/GenBank/DDBJ whole genome shotgun (WGS) entry which is preliminary data.</text>
</comment>
<name>A0A835ZLT6_SHEEP</name>
<gene>
    <name evidence="2" type="ORF">JEQ12_012155</name>
</gene>
<feature type="compositionally biased region" description="Basic residues" evidence="1">
    <location>
        <begin position="29"/>
        <end position="47"/>
    </location>
</feature>
<reference evidence="2 3" key="1">
    <citation type="submission" date="2020-12" db="EMBL/GenBank/DDBJ databases">
        <title>De novo assembly of Tibetan sheep genome.</title>
        <authorList>
            <person name="Li X."/>
        </authorList>
    </citation>
    <scope>NUCLEOTIDE SEQUENCE [LARGE SCALE GENOMIC DNA]</scope>
    <source>
        <tissue evidence="2">Heart</tissue>
    </source>
</reference>
<accession>A0A835ZLT6</accession>
<dbReference type="EMBL" id="JAEMGP010000024">
    <property type="protein sequence ID" value="KAG5194866.1"/>
    <property type="molecule type" value="Genomic_DNA"/>
</dbReference>
<feature type="region of interest" description="Disordered" evidence="1">
    <location>
        <begin position="1"/>
        <end position="66"/>
    </location>
</feature>